<feature type="transmembrane region" description="Helical" evidence="7">
    <location>
        <begin position="140"/>
        <end position="162"/>
    </location>
</feature>
<evidence type="ECO:0000256" key="3">
    <source>
        <dbReference type="ARBA" id="ARBA00022692"/>
    </source>
</evidence>
<evidence type="ECO:0000313" key="10">
    <source>
        <dbReference type="Proteomes" id="UP000007382"/>
    </source>
</evidence>
<dbReference type="SUPFAM" id="SSF116726">
    <property type="entry name" value="TrkA C-terminal domain-like"/>
    <property type="match status" value="1"/>
</dbReference>
<gene>
    <name evidence="9" type="ordered locus">LFE_1021</name>
</gene>
<feature type="transmembrane region" description="Helical" evidence="7">
    <location>
        <begin position="446"/>
        <end position="479"/>
    </location>
</feature>
<keyword evidence="3 7" id="KW-0812">Transmembrane</keyword>
<feature type="transmembrane region" description="Helical" evidence="7">
    <location>
        <begin position="491"/>
        <end position="509"/>
    </location>
</feature>
<dbReference type="GO" id="GO:0008324">
    <property type="term" value="F:monoatomic cation transmembrane transporter activity"/>
    <property type="evidence" value="ECO:0007669"/>
    <property type="project" value="InterPro"/>
</dbReference>
<dbReference type="EMBL" id="AP012342">
    <property type="protein sequence ID" value="BAM06724.1"/>
    <property type="molecule type" value="Genomic_DNA"/>
</dbReference>
<evidence type="ECO:0000256" key="2">
    <source>
        <dbReference type="ARBA" id="ARBA00022448"/>
    </source>
</evidence>
<dbReference type="PROSITE" id="PS51202">
    <property type="entry name" value="RCK_C"/>
    <property type="match status" value="1"/>
</dbReference>
<name>I0IN75_LEPFC</name>
<dbReference type="Proteomes" id="UP000007382">
    <property type="component" value="Chromosome"/>
</dbReference>
<dbReference type="RefSeq" id="WP_014449215.1">
    <property type="nucleotide sequence ID" value="NC_017094.1"/>
</dbReference>
<protein>
    <submittedName>
        <fullName evidence="9">Putative citrate transporter</fullName>
    </submittedName>
</protein>
<dbReference type="AlphaFoldDB" id="I0IN75"/>
<comment type="subcellular location">
    <subcellularLocation>
        <location evidence="1">Membrane</location>
        <topology evidence="1">Multi-pass membrane protein</topology>
    </subcellularLocation>
</comment>
<feature type="domain" description="RCK C-terminal" evidence="8">
    <location>
        <begin position="344"/>
        <end position="428"/>
    </location>
</feature>
<evidence type="ECO:0000259" key="8">
    <source>
        <dbReference type="PROSITE" id="PS51202"/>
    </source>
</evidence>
<feature type="transmembrane region" description="Helical" evidence="7">
    <location>
        <begin position="50"/>
        <end position="71"/>
    </location>
</feature>
<keyword evidence="6 7" id="KW-0472">Membrane</keyword>
<evidence type="ECO:0000313" key="9">
    <source>
        <dbReference type="EMBL" id="BAM06724.1"/>
    </source>
</evidence>
<accession>I0IN75</accession>
<dbReference type="PANTHER" id="PTHR43652:SF2">
    <property type="entry name" value="BASIC AMINO ACID ANTIPORTER YFCC-RELATED"/>
    <property type="match status" value="1"/>
</dbReference>
<dbReference type="Pfam" id="PF03600">
    <property type="entry name" value="CitMHS"/>
    <property type="match status" value="1"/>
</dbReference>
<feature type="transmembrane region" description="Helical" evidence="7">
    <location>
        <begin position="521"/>
        <end position="546"/>
    </location>
</feature>
<keyword evidence="10" id="KW-1185">Reference proteome</keyword>
<dbReference type="GO" id="GO:0005886">
    <property type="term" value="C:plasma membrane"/>
    <property type="evidence" value="ECO:0007669"/>
    <property type="project" value="TreeGrafter"/>
</dbReference>
<dbReference type="KEGG" id="lfc:LFE_1021"/>
<feature type="transmembrane region" description="Helical" evidence="7">
    <location>
        <begin position="611"/>
        <end position="630"/>
    </location>
</feature>
<sequence>MRLLELATIVVVVTILLTTRIVPVEVVAIGIPAVLGLFGILPPDRILQGFAQPAVFLVASLFVLSEGLSRTKVIHRITMRLMMLVHRKKERIGLIVTPAVGIISMILNDTGAFSLFLPAIKNLISETGASAKRIWMPVGFAALLGGSATLFGSASNIIISGYMESRHEEGFKILDFLPIGGGAFLIGLLYLWLVAPRVFPEDSQEPNRHGSSGRSFFVELLIDESFPYRGMKFSETPLAVDWGLKLSSPLAPAPLEESGPNRKGSAISLLKAAWGMARMSGKTAPPGLPELLGNPDEVLKKGMRVRLQMDVVLLGRILDLGGVRLQGFLSPLSEPEPSGFPISSKSHSIDSEETVLLEAIMQPDVGMIHKRLRQMANALGPGVEIAGLFRESPPQEGWLGETLLAPGDVLLLKGRRAEIEAVQTSGLFLSLNEIPRRVFRTSKAPLAIFIAAATISVALSGLLPVSLAALLGAFLMMAFGVVRMEEARDSIDWRVLLLMGGLFPLGWSIEDAGVGAMVAPYLLHWGVTLSPNVLLGALMVLTGVLVQFFSHTLVALTLSPLVLSLVHGMGLSPKPFMMGLAISSMALFLSPLSHPVNLLSWNEGEYRFRDFFHLGFGLFILTIGWGVWIIPKIWPLIPGK</sequence>
<dbReference type="STRING" id="1162668.LFE_1021"/>
<reference evidence="9 10" key="1">
    <citation type="journal article" date="2012" name="J. Bacteriol.">
        <title>Complete Genome Sequence of Leptospirillum ferrooxidans Strain C2-3, Isolated from a Fresh Volcanic Ash Deposit on the Island of Miyake, Japan.</title>
        <authorList>
            <person name="Fujimura R."/>
            <person name="Sato Y."/>
            <person name="Nishizawa T."/>
            <person name="Oshima K."/>
            <person name="Kim S.-W."/>
            <person name="Hattori M."/>
            <person name="Kamijo T."/>
            <person name="Ohta H."/>
        </authorList>
    </citation>
    <scope>NUCLEOTIDE SEQUENCE [LARGE SCALE GENOMIC DNA]</scope>
    <source>
        <strain evidence="9 10">C2-3</strain>
    </source>
</reference>
<evidence type="ECO:0000256" key="5">
    <source>
        <dbReference type="ARBA" id="ARBA00022989"/>
    </source>
</evidence>
<feature type="transmembrane region" description="Helical" evidence="7">
    <location>
        <begin position="553"/>
        <end position="570"/>
    </location>
</feature>
<feature type="transmembrane region" description="Helical" evidence="7">
    <location>
        <begin position="92"/>
        <end position="120"/>
    </location>
</feature>
<dbReference type="eggNOG" id="COG0471">
    <property type="taxonomic scope" value="Bacteria"/>
</dbReference>
<evidence type="ECO:0000256" key="4">
    <source>
        <dbReference type="ARBA" id="ARBA00022737"/>
    </source>
</evidence>
<dbReference type="GO" id="GO:0006813">
    <property type="term" value="P:potassium ion transport"/>
    <property type="evidence" value="ECO:0007669"/>
    <property type="project" value="InterPro"/>
</dbReference>
<dbReference type="HOGENOM" id="CLU_005170_6_1_0"/>
<dbReference type="InterPro" id="IPR036721">
    <property type="entry name" value="RCK_C_sf"/>
</dbReference>
<proteinExistence type="predicted"/>
<feature type="transmembrane region" description="Helical" evidence="7">
    <location>
        <begin position="7"/>
        <end position="38"/>
    </location>
</feature>
<dbReference type="OrthoDB" id="9809303at2"/>
<dbReference type="InterPro" id="IPR006037">
    <property type="entry name" value="RCK_C"/>
</dbReference>
<evidence type="ECO:0000256" key="6">
    <source>
        <dbReference type="ARBA" id="ARBA00023136"/>
    </source>
</evidence>
<keyword evidence="5 7" id="KW-1133">Transmembrane helix</keyword>
<organism evidence="9 10">
    <name type="scientific">Leptospirillum ferrooxidans (strain C2-3)</name>
    <dbReference type="NCBI Taxonomy" id="1162668"/>
    <lineage>
        <taxon>Bacteria</taxon>
        <taxon>Pseudomonadati</taxon>
        <taxon>Nitrospirota</taxon>
        <taxon>Nitrospiria</taxon>
        <taxon>Nitrospirales</taxon>
        <taxon>Nitrospiraceae</taxon>
        <taxon>Leptospirillum</taxon>
    </lineage>
</organism>
<feature type="transmembrane region" description="Helical" evidence="7">
    <location>
        <begin position="174"/>
        <end position="193"/>
    </location>
</feature>
<evidence type="ECO:0000256" key="7">
    <source>
        <dbReference type="SAM" id="Phobius"/>
    </source>
</evidence>
<feature type="transmembrane region" description="Helical" evidence="7">
    <location>
        <begin position="576"/>
        <end position="599"/>
    </location>
</feature>
<evidence type="ECO:0000256" key="1">
    <source>
        <dbReference type="ARBA" id="ARBA00004141"/>
    </source>
</evidence>
<dbReference type="InterPro" id="IPR051679">
    <property type="entry name" value="DASS-Related_Transporters"/>
</dbReference>
<dbReference type="PANTHER" id="PTHR43652">
    <property type="entry name" value="BASIC AMINO ACID ANTIPORTER YFCC-RELATED"/>
    <property type="match status" value="1"/>
</dbReference>
<reference evidence="10" key="2">
    <citation type="submission" date="2012-03" db="EMBL/GenBank/DDBJ databases">
        <title>The complete genome sequence of the pioneer microbe on fresh volcanic deposit, Leptospirillum ferrooxidans strain C2-3.</title>
        <authorList>
            <person name="Fujimura R."/>
            <person name="Sato Y."/>
            <person name="Nishizawa T."/>
            <person name="Nanba K."/>
            <person name="Oshima K."/>
            <person name="Hattori M."/>
            <person name="Kamijo T."/>
            <person name="Ohta H."/>
        </authorList>
    </citation>
    <scope>NUCLEOTIDE SEQUENCE [LARGE SCALE GENOMIC DNA]</scope>
    <source>
        <strain evidence="10">C2-3</strain>
    </source>
</reference>
<dbReference type="PATRIC" id="fig|1162668.3.peg.1183"/>
<dbReference type="InterPro" id="IPR004680">
    <property type="entry name" value="Cit_transptr-like_dom"/>
</dbReference>
<keyword evidence="2" id="KW-0813">Transport</keyword>
<keyword evidence="4" id="KW-0677">Repeat</keyword>